<proteinExistence type="predicted"/>
<feature type="transmembrane region" description="Helical" evidence="1">
    <location>
        <begin position="238"/>
        <end position="255"/>
    </location>
</feature>
<gene>
    <name evidence="2" type="ORF">EI427_15475</name>
</gene>
<protein>
    <recommendedName>
        <fullName evidence="4">O-antigen ligase domain-containing protein</fullName>
    </recommendedName>
</protein>
<name>A0A3S9P5S2_9BACT</name>
<dbReference type="EMBL" id="CP034562">
    <property type="protein sequence ID" value="AZQ63570.1"/>
    <property type="molecule type" value="Genomic_DNA"/>
</dbReference>
<sequence>MKIKYDFNSKLLENISYFSFLLFLLSATLKVVLIYYEINSFVDLTLASSFMLIVYMLANYNQMRSVNLLGSISIIIFFSFVILCCLSLSYTLSPHYSIVKTVLMSLNVVALMYPYFNRKLDIGRLIYHLQIIILPIVIWFIFLYNIRWTPYKYLINIDNIYLIRGVYLALSMWLGIFILYLSRSSAGISFYKWRLLFYILLMLLLGARGPLIFVILLTISMNVTSIINLRFHKKDLKYLLFLIIGFLPFLIKYFNKFMSLFGFGFARFFKLFEEGGGESIKERTRLLSFSYDMIFNENIIYTFFGYGIGSFSLLYQGEDIRYYPHNILVEAWFELGIIGFILLTIFCLIPFFKKNKSKIPLTIILFLLINSMKTSSFVDLRIMYSLISIYLVYDLYE</sequence>
<dbReference type="Proteomes" id="UP000267268">
    <property type="component" value="Chromosome 1"/>
</dbReference>
<feature type="transmembrane region" description="Helical" evidence="1">
    <location>
        <begin position="98"/>
        <end position="116"/>
    </location>
</feature>
<dbReference type="KEGG" id="fll:EI427_15475"/>
<keyword evidence="3" id="KW-1185">Reference proteome</keyword>
<evidence type="ECO:0000256" key="1">
    <source>
        <dbReference type="SAM" id="Phobius"/>
    </source>
</evidence>
<reference evidence="2 3" key="1">
    <citation type="submission" date="2018-12" db="EMBL/GenBank/DDBJ databases">
        <title>Flammeovirga pectinis sp. nov., isolated from the gut of the Korean scallop, Patinopecten yessoensis.</title>
        <authorList>
            <person name="Bae J.-W."/>
            <person name="Jeong Y.-S."/>
            <person name="Kang W."/>
        </authorList>
    </citation>
    <scope>NUCLEOTIDE SEQUENCE [LARGE SCALE GENOMIC DNA]</scope>
    <source>
        <strain evidence="2 3">L12M1</strain>
    </source>
</reference>
<feature type="transmembrane region" description="Helical" evidence="1">
    <location>
        <begin position="125"/>
        <end position="146"/>
    </location>
</feature>
<dbReference type="RefSeq" id="WP_126616350.1">
    <property type="nucleotide sequence ID" value="NZ_CP034562.1"/>
</dbReference>
<evidence type="ECO:0008006" key="4">
    <source>
        <dbReference type="Google" id="ProtNLM"/>
    </source>
</evidence>
<feature type="transmembrane region" description="Helical" evidence="1">
    <location>
        <begin position="195"/>
        <end position="218"/>
    </location>
</feature>
<feature type="transmembrane region" description="Helical" evidence="1">
    <location>
        <begin position="335"/>
        <end position="352"/>
    </location>
</feature>
<keyword evidence="1" id="KW-0812">Transmembrane</keyword>
<evidence type="ECO:0000313" key="2">
    <source>
        <dbReference type="EMBL" id="AZQ63570.1"/>
    </source>
</evidence>
<accession>A0A3S9P5S2</accession>
<keyword evidence="1" id="KW-0472">Membrane</keyword>
<evidence type="ECO:0000313" key="3">
    <source>
        <dbReference type="Proteomes" id="UP000267268"/>
    </source>
</evidence>
<organism evidence="2 3">
    <name type="scientific">Flammeovirga pectinis</name>
    <dbReference type="NCBI Taxonomy" id="2494373"/>
    <lineage>
        <taxon>Bacteria</taxon>
        <taxon>Pseudomonadati</taxon>
        <taxon>Bacteroidota</taxon>
        <taxon>Cytophagia</taxon>
        <taxon>Cytophagales</taxon>
        <taxon>Flammeovirgaceae</taxon>
        <taxon>Flammeovirga</taxon>
    </lineage>
</organism>
<feature type="transmembrane region" description="Helical" evidence="1">
    <location>
        <begin position="364"/>
        <end position="393"/>
    </location>
</feature>
<dbReference type="AlphaFoldDB" id="A0A3S9P5S2"/>
<dbReference type="OrthoDB" id="1454085at2"/>
<keyword evidence="1" id="KW-1133">Transmembrane helix</keyword>
<feature type="transmembrane region" description="Helical" evidence="1">
    <location>
        <begin position="72"/>
        <end position="92"/>
    </location>
</feature>
<feature type="transmembrane region" description="Helical" evidence="1">
    <location>
        <begin position="166"/>
        <end position="183"/>
    </location>
</feature>
<feature type="transmembrane region" description="Helical" evidence="1">
    <location>
        <begin position="298"/>
        <end position="315"/>
    </location>
</feature>
<feature type="transmembrane region" description="Helical" evidence="1">
    <location>
        <begin position="12"/>
        <end position="35"/>
    </location>
</feature>
<feature type="transmembrane region" description="Helical" evidence="1">
    <location>
        <begin position="41"/>
        <end position="60"/>
    </location>
</feature>